<sequence>MADKVRGTQGYADEADELFVRYESYTFERTHAALQAFIPPPPGRVLDVGAGTGRDAAWFADAGYAVVAIEPSSVMRERAMALHPSPVIEWIDDSLPELTSLADRARAFDLIQLSAVWMHLDADERAIAMPKLAALLKPGGRLIMLVRHGPVPPGRCMFEVPEEETLALAQAAGLACLLSERRDAAGEANRKAGVSWMNYAFEKA</sequence>
<dbReference type="Gene3D" id="3.40.50.150">
    <property type="entry name" value="Vaccinia Virus protein VP39"/>
    <property type="match status" value="1"/>
</dbReference>
<evidence type="ECO:0000313" key="4">
    <source>
        <dbReference type="EMBL" id="RIJ33188.1"/>
    </source>
</evidence>
<dbReference type="AlphaFoldDB" id="A0A399RPR3"/>
<accession>A0A399RPR3</accession>
<evidence type="ECO:0000256" key="1">
    <source>
        <dbReference type="ARBA" id="ARBA00022603"/>
    </source>
</evidence>
<dbReference type="GO" id="GO:0008168">
    <property type="term" value="F:methyltransferase activity"/>
    <property type="evidence" value="ECO:0007669"/>
    <property type="project" value="UniProtKB-KW"/>
</dbReference>
<dbReference type="RefSeq" id="WP_119375264.1">
    <property type="nucleotide sequence ID" value="NZ_QWFX01000005.1"/>
</dbReference>
<dbReference type="PANTHER" id="PTHR43464:SF19">
    <property type="entry name" value="UBIQUINONE BIOSYNTHESIS O-METHYLTRANSFERASE, MITOCHONDRIAL"/>
    <property type="match status" value="1"/>
</dbReference>
<evidence type="ECO:0000256" key="3">
    <source>
        <dbReference type="ARBA" id="ARBA00022691"/>
    </source>
</evidence>
<dbReference type="GO" id="GO:0032259">
    <property type="term" value="P:methylation"/>
    <property type="evidence" value="ECO:0007669"/>
    <property type="project" value="UniProtKB-KW"/>
</dbReference>
<keyword evidence="3" id="KW-0949">S-adenosyl-L-methionine</keyword>
<dbReference type="CDD" id="cd02440">
    <property type="entry name" value="AdoMet_MTases"/>
    <property type="match status" value="1"/>
</dbReference>
<organism evidence="4 5">
    <name type="scientific">Henriciella mobilis</name>
    <dbReference type="NCBI Taxonomy" id="2305467"/>
    <lineage>
        <taxon>Bacteria</taxon>
        <taxon>Pseudomonadati</taxon>
        <taxon>Pseudomonadota</taxon>
        <taxon>Alphaproteobacteria</taxon>
        <taxon>Hyphomonadales</taxon>
        <taxon>Hyphomonadaceae</taxon>
        <taxon>Henriciella</taxon>
    </lineage>
</organism>
<dbReference type="PANTHER" id="PTHR43464">
    <property type="entry name" value="METHYLTRANSFERASE"/>
    <property type="match status" value="1"/>
</dbReference>
<dbReference type="EMBL" id="QWFX01000005">
    <property type="protein sequence ID" value="RIJ33188.1"/>
    <property type="molecule type" value="Genomic_DNA"/>
</dbReference>
<gene>
    <name evidence="4" type="ORF">D1223_03405</name>
</gene>
<dbReference type="Proteomes" id="UP000266385">
    <property type="component" value="Unassembled WGS sequence"/>
</dbReference>
<reference evidence="4 5" key="1">
    <citation type="submission" date="2018-08" db="EMBL/GenBank/DDBJ databases">
        <title>Henriciella mobilis sp. nov., isolated from seawater.</title>
        <authorList>
            <person name="Cheng H."/>
            <person name="Wu Y.-H."/>
            <person name="Xu X.-W."/>
            <person name="Guo L.-L."/>
        </authorList>
    </citation>
    <scope>NUCLEOTIDE SEQUENCE [LARGE SCALE GENOMIC DNA]</scope>
    <source>
        <strain evidence="4 5">JN25</strain>
    </source>
</reference>
<dbReference type="InterPro" id="IPR029063">
    <property type="entry name" value="SAM-dependent_MTases_sf"/>
</dbReference>
<evidence type="ECO:0000256" key="2">
    <source>
        <dbReference type="ARBA" id="ARBA00022679"/>
    </source>
</evidence>
<dbReference type="OrthoDB" id="7348755at2"/>
<keyword evidence="5" id="KW-1185">Reference proteome</keyword>
<protein>
    <submittedName>
        <fullName evidence="4">Class I SAM-dependent methyltransferase</fullName>
    </submittedName>
</protein>
<keyword evidence="2 4" id="KW-0808">Transferase</keyword>
<proteinExistence type="predicted"/>
<dbReference type="Pfam" id="PF13489">
    <property type="entry name" value="Methyltransf_23"/>
    <property type="match status" value="1"/>
</dbReference>
<dbReference type="SUPFAM" id="SSF53335">
    <property type="entry name" value="S-adenosyl-L-methionine-dependent methyltransferases"/>
    <property type="match status" value="1"/>
</dbReference>
<evidence type="ECO:0000313" key="5">
    <source>
        <dbReference type="Proteomes" id="UP000266385"/>
    </source>
</evidence>
<name>A0A399RPR3_9PROT</name>
<keyword evidence="1 4" id="KW-0489">Methyltransferase</keyword>
<comment type="caution">
    <text evidence="4">The sequence shown here is derived from an EMBL/GenBank/DDBJ whole genome shotgun (WGS) entry which is preliminary data.</text>
</comment>